<evidence type="ECO:0000256" key="3">
    <source>
        <dbReference type="ARBA" id="ARBA00022448"/>
    </source>
</evidence>
<name>A0A9N9D567_9GLOM</name>
<organism evidence="11 12">
    <name type="scientific">Cetraspora pellucida</name>
    <dbReference type="NCBI Taxonomy" id="1433469"/>
    <lineage>
        <taxon>Eukaryota</taxon>
        <taxon>Fungi</taxon>
        <taxon>Fungi incertae sedis</taxon>
        <taxon>Mucoromycota</taxon>
        <taxon>Glomeromycotina</taxon>
        <taxon>Glomeromycetes</taxon>
        <taxon>Diversisporales</taxon>
        <taxon>Gigasporaceae</taxon>
        <taxon>Cetraspora</taxon>
    </lineage>
</organism>
<feature type="non-terminal residue" evidence="11">
    <location>
        <position position="347"/>
    </location>
</feature>
<feature type="transmembrane region" description="Helical" evidence="10">
    <location>
        <begin position="299"/>
        <end position="326"/>
    </location>
</feature>
<dbReference type="GO" id="GO:0016020">
    <property type="term" value="C:membrane"/>
    <property type="evidence" value="ECO:0007669"/>
    <property type="project" value="TreeGrafter"/>
</dbReference>
<accession>A0A9N9D567</accession>
<sequence length="347" mass="38678">FKADRVAKIPGRYGVLHRILQAAIIMYLIYSIIMSELYLKKELPIPGAVRTTLKESDNFSTPSYCTGQLPCVFWSANEIQYPSDGESFAFFTTRASVINYPSLPGCSFLKATSRSDHCFFKAANNATTILPPSYIVGIENFTVMIEHSIRGKVTSIALRNGLMDGELMSFDGKSLRTITNATRMASNPKADGDIFTVQELLTAAGANLDSPSTAPGADKTANETYRSSGIVIVVVIEYRNVLYKNDVISYKYLPRLIDGNEYKVLENIYNVTDGSFTIIDRHGIRFIFQQHGSIGEFDLITLLTSIVASFALFGGANLIVEIIISLTKKDYERVKYFEDLEQQRLEK</sequence>
<dbReference type="Proteomes" id="UP000789759">
    <property type="component" value="Unassembled WGS sequence"/>
</dbReference>
<reference evidence="11" key="1">
    <citation type="submission" date="2021-06" db="EMBL/GenBank/DDBJ databases">
        <authorList>
            <person name="Kallberg Y."/>
            <person name="Tangrot J."/>
            <person name="Rosling A."/>
        </authorList>
    </citation>
    <scope>NUCLEOTIDE SEQUENCE</scope>
    <source>
        <strain evidence="11">FL966</strain>
    </source>
</reference>
<evidence type="ECO:0000256" key="1">
    <source>
        <dbReference type="ARBA" id="ARBA00004308"/>
    </source>
</evidence>
<evidence type="ECO:0000313" key="11">
    <source>
        <dbReference type="EMBL" id="CAG8626536.1"/>
    </source>
</evidence>
<dbReference type="AlphaFoldDB" id="A0A9N9D567"/>
<comment type="caution">
    <text evidence="11">The sequence shown here is derived from an EMBL/GenBank/DDBJ whole genome shotgun (WGS) entry which is preliminary data.</text>
</comment>
<protein>
    <submittedName>
        <fullName evidence="11">7995_t:CDS:1</fullName>
    </submittedName>
</protein>
<proteinExistence type="inferred from homology"/>
<dbReference type="OrthoDB" id="494673at2759"/>
<dbReference type="PANTHER" id="PTHR10125">
    <property type="entry name" value="P2X PURINOCEPTOR"/>
    <property type="match status" value="1"/>
</dbReference>
<evidence type="ECO:0000256" key="7">
    <source>
        <dbReference type="ARBA" id="ARBA00023136"/>
    </source>
</evidence>
<evidence type="ECO:0000256" key="8">
    <source>
        <dbReference type="ARBA" id="ARBA00023286"/>
    </source>
</evidence>
<feature type="transmembrane region" description="Helical" evidence="10">
    <location>
        <begin position="20"/>
        <end position="39"/>
    </location>
</feature>
<dbReference type="GO" id="GO:0015267">
    <property type="term" value="F:channel activity"/>
    <property type="evidence" value="ECO:0007669"/>
    <property type="project" value="UniProtKB-ARBA"/>
</dbReference>
<dbReference type="GO" id="GO:0007165">
    <property type="term" value="P:signal transduction"/>
    <property type="evidence" value="ECO:0007669"/>
    <property type="project" value="UniProtKB-ARBA"/>
</dbReference>
<keyword evidence="4 10" id="KW-0812">Transmembrane</keyword>
<evidence type="ECO:0000256" key="2">
    <source>
        <dbReference type="ARBA" id="ARBA00009848"/>
    </source>
</evidence>
<dbReference type="GO" id="GO:0070588">
    <property type="term" value="P:calcium ion transmembrane transport"/>
    <property type="evidence" value="ECO:0007669"/>
    <property type="project" value="TreeGrafter"/>
</dbReference>
<keyword evidence="9" id="KW-0407">Ion channel</keyword>
<gene>
    <name evidence="11" type="ORF">CPELLU_LOCUS8185</name>
</gene>
<comment type="subcellular location">
    <subcellularLocation>
        <location evidence="1">Endomembrane system</location>
    </subcellularLocation>
</comment>
<evidence type="ECO:0000256" key="5">
    <source>
        <dbReference type="ARBA" id="ARBA00022989"/>
    </source>
</evidence>
<comment type="similarity">
    <text evidence="2">Belongs to the P2X receptor family.</text>
</comment>
<keyword evidence="8" id="KW-1071">Ligand-gated ion channel</keyword>
<dbReference type="InterPro" id="IPR059116">
    <property type="entry name" value="P2X_receptor"/>
</dbReference>
<dbReference type="GO" id="GO:0012505">
    <property type="term" value="C:endomembrane system"/>
    <property type="evidence" value="ECO:0007669"/>
    <property type="project" value="UniProtKB-SubCell"/>
</dbReference>
<dbReference type="EMBL" id="CAJVQA010005710">
    <property type="protein sequence ID" value="CAG8626536.1"/>
    <property type="molecule type" value="Genomic_DNA"/>
</dbReference>
<keyword evidence="5 10" id="KW-1133">Transmembrane helix</keyword>
<keyword evidence="7 10" id="KW-0472">Membrane</keyword>
<keyword evidence="6" id="KW-0406">Ion transport</keyword>
<keyword evidence="3" id="KW-0813">Transport</keyword>
<evidence type="ECO:0000256" key="10">
    <source>
        <dbReference type="SAM" id="Phobius"/>
    </source>
</evidence>
<dbReference type="PANTHER" id="PTHR10125:SF31">
    <property type="entry name" value="P2X RECEPTOR E"/>
    <property type="match status" value="1"/>
</dbReference>
<evidence type="ECO:0000256" key="9">
    <source>
        <dbReference type="ARBA" id="ARBA00023303"/>
    </source>
</evidence>
<keyword evidence="12" id="KW-1185">Reference proteome</keyword>
<evidence type="ECO:0000313" key="12">
    <source>
        <dbReference type="Proteomes" id="UP000789759"/>
    </source>
</evidence>
<evidence type="ECO:0000256" key="4">
    <source>
        <dbReference type="ARBA" id="ARBA00022692"/>
    </source>
</evidence>
<evidence type="ECO:0000256" key="6">
    <source>
        <dbReference type="ARBA" id="ARBA00023065"/>
    </source>
</evidence>